<feature type="compositionally biased region" description="Basic and acidic residues" evidence="2">
    <location>
        <begin position="322"/>
        <end position="334"/>
    </location>
</feature>
<feature type="compositionally biased region" description="Basic and acidic residues" evidence="2">
    <location>
        <begin position="402"/>
        <end position="427"/>
    </location>
</feature>
<feature type="compositionally biased region" description="Low complexity" evidence="2">
    <location>
        <begin position="388"/>
        <end position="400"/>
    </location>
</feature>
<proteinExistence type="predicted"/>
<feature type="region of interest" description="Disordered" evidence="2">
    <location>
        <begin position="287"/>
        <end position="444"/>
    </location>
</feature>
<feature type="compositionally biased region" description="Basic and acidic residues" evidence="2">
    <location>
        <begin position="150"/>
        <end position="159"/>
    </location>
</feature>
<accession>A0A086KRA3</accession>
<sequence length="479" mass="51529">MKVVSVHASHPSASGLRGLASLPRLRAFCVVMARSASRPSRPSTTSVGRRLAGSFLLVALALACSLAPPSLSPPSRSPTSFLPNASFAACMAPPPPNQIGDIKRVVLRLEAKDGKVYDLNVGGLQAVAGGAPQLGVTPGVGVSGSGAARPVDRSAQERRPSMWSRVSQHAANTLVASVLFLSIGEAYSWLKRHSQEKQKRLAREEVAREKAAIESRLREVEERLTVLEDVEEAAERGEGQLTGKQKADLSILRSEREDLLAQQRRNALRDGQLNGFPVKKTSFASLLDGRSRSRVRRGSKESRRQNSGSQSDEEDVEESDEDARALRADDRDGRSAPGAAKNFLDRRQIERSGAKKGDEGSEETQKALAGDSEEKASKKTGETKTAEAGDAGNAGNAGKAGEVGRPRSQTRERKSQRKDAKERSHASEDEDDFALLRSGGSSGSEKMKYITQLLAEHPGMSPEEAIEMLNFMSNGKRGS</sequence>
<keyword evidence="1" id="KW-0175">Coiled coil</keyword>
<protein>
    <submittedName>
        <fullName evidence="3">Uncharacterized protein</fullName>
    </submittedName>
</protein>
<feature type="region of interest" description="Disordered" evidence="2">
    <location>
        <begin position="140"/>
        <end position="159"/>
    </location>
</feature>
<dbReference type="Proteomes" id="UP000028828">
    <property type="component" value="Unassembled WGS sequence"/>
</dbReference>
<evidence type="ECO:0000313" key="4">
    <source>
        <dbReference type="Proteomes" id="UP000028828"/>
    </source>
</evidence>
<dbReference type="AlphaFoldDB" id="A0A086KRA3"/>
<feature type="compositionally biased region" description="Acidic residues" evidence="2">
    <location>
        <begin position="311"/>
        <end position="321"/>
    </location>
</feature>
<evidence type="ECO:0000256" key="2">
    <source>
        <dbReference type="SAM" id="MobiDB-lite"/>
    </source>
</evidence>
<dbReference type="VEuPathDB" id="ToxoDB:TGP89_254000"/>
<dbReference type="EMBL" id="AEYI02000656">
    <property type="protein sequence ID" value="KFG46921.1"/>
    <property type="molecule type" value="Genomic_DNA"/>
</dbReference>
<gene>
    <name evidence="3" type="ORF">TGP89_254000</name>
</gene>
<dbReference type="SMR" id="A0A086KRA3"/>
<feature type="compositionally biased region" description="Basic and acidic residues" evidence="2">
    <location>
        <begin position="343"/>
        <end position="365"/>
    </location>
</feature>
<feature type="compositionally biased region" description="Basic and acidic residues" evidence="2">
    <location>
        <begin position="372"/>
        <end position="387"/>
    </location>
</feature>
<comment type="caution">
    <text evidence="3">The sequence shown here is derived from an EMBL/GenBank/DDBJ whole genome shotgun (WGS) entry which is preliminary data.</text>
</comment>
<dbReference type="OrthoDB" id="333157at2759"/>
<reference evidence="3 4" key="1">
    <citation type="submission" date="2014-03" db="EMBL/GenBank/DDBJ databases">
        <authorList>
            <person name="Sibley D."/>
            <person name="Venepally P."/>
            <person name="Karamycheva S."/>
            <person name="Hadjithomas M."/>
            <person name="Khan A."/>
            <person name="Brunk B."/>
            <person name="Roos D."/>
            <person name="Caler E."/>
            <person name="Lorenzi H."/>
        </authorList>
    </citation>
    <scope>NUCLEOTIDE SEQUENCE [LARGE SCALE GENOMIC DNA]</scope>
    <source>
        <strain evidence="4">p89</strain>
    </source>
</reference>
<evidence type="ECO:0000256" key="1">
    <source>
        <dbReference type="SAM" id="Coils"/>
    </source>
</evidence>
<name>A0A086KRA3_TOXGO</name>
<organism evidence="3 4">
    <name type="scientific">Toxoplasma gondii p89</name>
    <dbReference type="NCBI Taxonomy" id="943119"/>
    <lineage>
        <taxon>Eukaryota</taxon>
        <taxon>Sar</taxon>
        <taxon>Alveolata</taxon>
        <taxon>Apicomplexa</taxon>
        <taxon>Conoidasida</taxon>
        <taxon>Coccidia</taxon>
        <taxon>Eucoccidiorida</taxon>
        <taxon>Eimeriorina</taxon>
        <taxon>Sarcocystidae</taxon>
        <taxon>Toxoplasma</taxon>
    </lineage>
</organism>
<feature type="coiled-coil region" evidence="1">
    <location>
        <begin position="203"/>
        <end position="237"/>
    </location>
</feature>
<evidence type="ECO:0000313" key="3">
    <source>
        <dbReference type="EMBL" id="KFG46921.1"/>
    </source>
</evidence>